<dbReference type="InterPro" id="IPR000845">
    <property type="entry name" value="Nucleoside_phosphorylase_d"/>
</dbReference>
<comment type="subunit">
    <text evidence="3">Homotrimer.</text>
</comment>
<dbReference type="Proteomes" id="UP000410492">
    <property type="component" value="Unassembled WGS sequence"/>
</dbReference>
<sequence>MEAREYLGYSFEQINQVAKFLKLVVPDFKPLVGVICGSGLGPLADSLQDKKEVPYEDIPLFPTSTVAGHAGKLVFGKIGDVPVVCMKGRFHAYEGYPLWKVVMPVRVMRLLGAEFLIVTNAAGGLQDNFKVGDVMIIKDHINFMGLGGQNPLRGPNLEDFGTRFPPMNKVYDRGLVKAALKIADNLGLKDTTHEGVYACVGGPNYETIAECNMLKIVGVGSVGMSTAHEVIAAAHCGMKVFAFSLISNSAILDYDSTAIPNHEEVMAAVKASEQRLQKFSEAIIKHMGSGAAGSPSQCGCGGKP</sequence>
<keyword evidence="7 13" id="KW-0808">Transferase</keyword>
<feature type="binding site" evidence="14">
    <location>
        <position position="206"/>
    </location>
    <ligand>
        <name>a purine D-ribonucleoside</name>
        <dbReference type="ChEBI" id="CHEBI:142355"/>
    </ligand>
</feature>
<feature type="binding site" evidence="14">
    <location>
        <position position="38"/>
    </location>
    <ligand>
        <name>phosphate</name>
        <dbReference type="ChEBI" id="CHEBI:43474"/>
    </ligand>
</feature>
<evidence type="ECO:0000256" key="7">
    <source>
        <dbReference type="ARBA" id="ARBA00022679"/>
    </source>
</evidence>
<evidence type="ECO:0000256" key="6">
    <source>
        <dbReference type="ARBA" id="ARBA00022676"/>
    </source>
</evidence>
<evidence type="ECO:0000256" key="5">
    <source>
        <dbReference type="ARBA" id="ARBA00013834"/>
    </source>
</evidence>
<evidence type="ECO:0000256" key="3">
    <source>
        <dbReference type="ARBA" id="ARBA00011233"/>
    </source>
</evidence>
<feature type="binding site" evidence="14">
    <location>
        <position position="248"/>
    </location>
    <ligand>
        <name>a purine D-ribonucleoside</name>
        <dbReference type="ChEBI" id="CHEBI:142355"/>
    </ligand>
</feature>
<evidence type="ECO:0000256" key="10">
    <source>
        <dbReference type="ARBA" id="ARBA00023929"/>
    </source>
</evidence>
<feature type="binding site" evidence="14">
    <location>
        <begin position="89"/>
        <end position="91"/>
    </location>
    <ligand>
        <name>phosphate</name>
        <dbReference type="ChEBI" id="CHEBI:43474"/>
    </ligand>
</feature>
<feature type="binding site" evidence="14">
    <location>
        <position position="69"/>
    </location>
    <ligand>
        <name>phosphate</name>
        <dbReference type="ChEBI" id="CHEBI:43474"/>
    </ligand>
</feature>
<dbReference type="UniPathway" id="UPA00606"/>
<comment type="catalytic activity">
    <reaction evidence="9">
        <text>inosine + phosphate = alpha-D-ribose 1-phosphate + hypoxanthine</text>
        <dbReference type="Rhea" id="RHEA:27646"/>
        <dbReference type="ChEBI" id="CHEBI:17368"/>
        <dbReference type="ChEBI" id="CHEBI:17596"/>
        <dbReference type="ChEBI" id="CHEBI:43474"/>
        <dbReference type="ChEBI" id="CHEBI:57720"/>
        <dbReference type="EC" id="2.4.2.1"/>
    </reaction>
</comment>
<dbReference type="GO" id="GO:0004731">
    <property type="term" value="F:purine-nucleoside phosphorylase activity"/>
    <property type="evidence" value="ECO:0007669"/>
    <property type="project" value="UniProtKB-EC"/>
</dbReference>
<evidence type="ECO:0000256" key="12">
    <source>
        <dbReference type="ARBA" id="ARBA00023970"/>
    </source>
</evidence>
<comment type="catalytic activity">
    <reaction evidence="12">
        <text>guanosine + phosphate = alpha-D-ribose 1-phosphate + guanine</text>
        <dbReference type="Rhea" id="RHEA:13233"/>
        <dbReference type="ChEBI" id="CHEBI:16235"/>
        <dbReference type="ChEBI" id="CHEBI:16750"/>
        <dbReference type="ChEBI" id="CHEBI:43474"/>
        <dbReference type="ChEBI" id="CHEBI:57720"/>
        <dbReference type="EC" id="2.4.2.1"/>
    </reaction>
</comment>
<evidence type="ECO:0000256" key="2">
    <source>
        <dbReference type="ARBA" id="ARBA00006751"/>
    </source>
</evidence>
<comment type="catalytic activity">
    <reaction evidence="11">
        <text>2'-deoxyinosine + phosphate = 2-deoxy-alpha-D-ribose 1-phosphate + hypoxanthine</text>
        <dbReference type="Rhea" id="RHEA:27750"/>
        <dbReference type="ChEBI" id="CHEBI:17368"/>
        <dbReference type="ChEBI" id="CHEBI:28997"/>
        <dbReference type="ChEBI" id="CHEBI:43474"/>
        <dbReference type="ChEBI" id="CHEBI:57259"/>
        <dbReference type="EC" id="2.4.2.1"/>
    </reaction>
</comment>
<dbReference type="GO" id="GO:0005737">
    <property type="term" value="C:cytoplasm"/>
    <property type="evidence" value="ECO:0007669"/>
    <property type="project" value="TreeGrafter"/>
</dbReference>
<dbReference type="NCBIfam" id="TIGR01697">
    <property type="entry name" value="PNPH-PUNA-XAPA"/>
    <property type="match status" value="1"/>
</dbReference>
<dbReference type="Pfam" id="PF01048">
    <property type="entry name" value="PNP_UDP_1"/>
    <property type="match status" value="1"/>
</dbReference>
<dbReference type="EMBL" id="CAACVG010014982">
    <property type="protein sequence ID" value="VEN63988.1"/>
    <property type="molecule type" value="Genomic_DNA"/>
</dbReference>
<protein>
    <recommendedName>
        <fullName evidence="5 13">Purine nucleoside phosphorylase</fullName>
        <ecNumber evidence="4 13">2.4.2.1</ecNumber>
    </recommendedName>
    <alternativeName>
        <fullName evidence="13">Inosine-guanosine phosphorylase</fullName>
    </alternativeName>
</protein>
<feature type="domain" description="Nucleoside phosphorylase" evidence="15">
    <location>
        <begin position="32"/>
        <end position="285"/>
    </location>
</feature>
<dbReference type="SUPFAM" id="SSF53167">
    <property type="entry name" value="Purine and uridine phosphorylases"/>
    <property type="match status" value="1"/>
</dbReference>
<dbReference type="InterPro" id="IPR018099">
    <property type="entry name" value="Purine_phosphorylase-2_CS"/>
</dbReference>
<dbReference type="PROSITE" id="PS01240">
    <property type="entry name" value="PNP_MTAP_2"/>
    <property type="match status" value="1"/>
</dbReference>
<dbReference type="GO" id="GO:0006166">
    <property type="term" value="P:purine ribonucleoside salvage"/>
    <property type="evidence" value="ECO:0007669"/>
    <property type="project" value="UniProtKB-KW"/>
</dbReference>
<dbReference type="PANTHER" id="PTHR11904:SF9">
    <property type="entry name" value="PURINE NUCLEOSIDE PHOSPHORYLASE-RELATED"/>
    <property type="match status" value="1"/>
</dbReference>
<evidence type="ECO:0000256" key="9">
    <source>
        <dbReference type="ARBA" id="ARBA00023918"/>
    </source>
</evidence>
<gene>
    <name evidence="16" type="ORF">CALMAC_LOCUS20646</name>
</gene>
<dbReference type="OrthoDB" id="10261782at2759"/>
<dbReference type="NCBIfam" id="TIGR01700">
    <property type="entry name" value="PNPH"/>
    <property type="match status" value="1"/>
</dbReference>
<dbReference type="NCBIfam" id="NF006054">
    <property type="entry name" value="PRK08202.1"/>
    <property type="match status" value="1"/>
</dbReference>
<proteinExistence type="inferred from homology"/>
<dbReference type="InterPro" id="IPR011270">
    <property type="entry name" value="Pur_Nuc_Pase_Ino/Guo-sp"/>
</dbReference>
<feature type="binding site" evidence="14">
    <location>
        <position position="121"/>
    </location>
    <ligand>
        <name>phosphate</name>
        <dbReference type="ChEBI" id="CHEBI:43474"/>
    </ligand>
</feature>
<keyword evidence="6 13" id="KW-0328">Glycosyltransferase</keyword>
<accession>A0A653DUU5</accession>
<dbReference type="CDD" id="cd09009">
    <property type="entry name" value="PNP-EcPNPII_like"/>
    <property type="match status" value="1"/>
</dbReference>
<comment type="pathway">
    <text evidence="1 13">Purine metabolism; purine nucleoside salvage.</text>
</comment>
<evidence type="ECO:0000256" key="14">
    <source>
        <dbReference type="PIRSR" id="PIRSR000477-2"/>
    </source>
</evidence>
<evidence type="ECO:0000256" key="8">
    <source>
        <dbReference type="ARBA" id="ARBA00022726"/>
    </source>
</evidence>
<dbReference type="PIRSF" id="PIRSF000477">
    <property type="entry name" value="PurNPase"/>
    <property type="match status" value="1"/>
</dbReference>
<evidence type="ECO:0000256" key="11">
    <source>
        <dbReference type="ARBA" id="ARBA00023950"/>
    </source>
</evidence>
<feature type="binding site" evidence="14">
    <location>
        <position position="225"/>
    </location>
    <ligand>
        <name>phosphate</name>
        <dbReference type="ChEBI" id="CHEBI:43474"/>
    </ligand>
</feature>
<evidence type="ECO:0000256" key="1">
    <source>
        <dbReference type="ARBA" id="ARBA00005058"/>
    </source>
</evidence>
<dbReference type="GO" id="GO:0047975">
    <property type="term" value="F:guanosine phosphorylase activity"/>
    <property type="evidence" value="ECO:0007669"/>
    <property type="project" value="RHEA"/>
</dbReference>
<organism evidence="16 17">
    <name type="scientific">Callosobruchus maculatus</name>
    <name type="common">Southern cowpea weevil</name>
    <name type="synonym">Pulse bruchid</name>
    <dbReference type="NCBI Taxonomy" id="64391"/>
    <lineage>
        <taxon>Eukaryota</taxon>
        <taxon>Metazoa</taxon>
        <taxon>Ecdysozoa</taxon>
        <taxon>Arthropoda</taxon>
        <taxon>Hexapoda</taxon>
        <taxon>Insecta</taxon>
        <taxon>Pterygota</taxon>
        <taxon>Neoptera</taxon>
        <taxon>Endopterygota</taxon>
        <taxon>Coleoptera</taxon>
        <taxon>Polyphaga</taxon>
        <taxon>Cucujiformia</taxon>
        <taxon>Chrysomeloidea</taxon>
        <taxon>Chrysomelidae</taxon>
        <taxon>Bruchinae</taxon>
        <taxon>Bruchini</taxon>
        <taxon>Callosobruchus</taxon>
    </lineage>
</organism>
<evidence type="ECO:0000313" key="17">
    <source>
        <dbReference type="Proteomes" id="UP000410492"/>
    </source>
</evidence>
<dbReference type="PANTHER" id="PTHR11904">
    <property type="entry name" value="METHYLTHIOADENOSINE/PURINE NUCLEOSIDE PHOSPHORYLASE"/>
    <property type="match status" value="1"/>
</dbReference>
<dbReference type="InterPro" id="IPR011268">
    <property type="entry name" value="Purine_phosphorylase"/>
</dbReference>
<evidence type="ECO:0000313" key="16">
    <source>
        <dbReference type="EMBL" id="VEN63988.1"/>
    </source>
</evidence>
<dbReference type="InterPro" id="IPR035994">
    <property type="entry name" value="Nucleoside_phosphorylase_sf"/>
</dbReference>
<evidence type="ECO:0000259" key="15">
    <source>
        <dbReference type="Pfam" id="PF01048"/>
    </source>
</evidence>
<comment type="function">
    <text evidence="13">The purine nucleoside phosphorylases catalyze the phosphorolytic breakdown of the N-glycosidic bond in the beta-(deoxy)ribonucleoside molecules, with the formation of the corresponding free purine bases and pentose-1-phosphate.</text>
</comment>
<evidence type="ECO:0000256" key="4">
    <source>
        <dbReference type="ARBA" id="ARBA00011886"/>
    </source>
</evidence>
<reference evidence="16 17" key="1">
    <citation type="submission" date="2019-01" db="EMBL/GenBank/DDBJ databases">
        <authorList>
            <person name="Sayadi A."/>
        </authorList>
    </citation>
    <scope>NUCLEOTIDE SEQUENCE [LARGE SCALE GENOMIC DNA]</scope>
</reference>
<keyword evidence="17" id="KW-1185">Reference proteome</keyword>
<name>A0A653DUU5_CALMS</name>
<keyword evidence="8" id="KW-0660">Purine salvage</keyword>
<dbReference type="FunFam" id="3.40.50.1580:FF:000004">
    <property type="entry name" value="Purine nucleoside phosphorylase"/>
    <property type="match status" value="1"/>
</dbReference>
<dbReference type="Gene3D" id="3.40.50.1580">
    <property type="entry name" value="Nucleoside phosphorylase domain"/>
    <property type="match status" value="1"/>
</dbReference>
<comment type="catalytic activity">
    <reaction evidence="10">
        <text>2'-deoxyguanosine + phosphate = 2-deoxy-alpha-D-ribose 1-phosphate + guanine</text>
        <dbReference type="Rhea" id="RHEA:27738"/>
        <dbReference type="ChEBI" id="CHEBI:16235"/>
        <dbReference type="ChEBI" id="CHEBI:17172"/>
        <dbReference type="ChEBI" id="CHEBI:43474"/>
        <dbReference type="ChEBI" id="CHEBI:57259"/>
        <dbReference type="EC" id="2.4.2.1"/>
    </reaction>
</comment>
<evidence type="ECO:0000256" key="13">
    <source>
        <dbReference type="PIRNR" id="PIRNR000477"/>
    </source>
</evidence>
<comment type="similarity">
    <text evidence="2 13">Belongs to the PNP/MTAP phosphorylase family.</text>
</comment>
<dbReference type="EC" id="2.4.2.1" evidence="4 13"/>
<dbReference type="AlphaFoldDB" id="A0A653DUU5"/>